<dbReference type="RefSeq" id="WP_252848733.1">
    <property type="nucleotide sequence ID" value="NZ_BAPW01000012.1"/>
</dbReference>
<evidence type="ECO:0000313" key="3">
    <source>
        <dbReference type="EMBL" id="MCO6159269.1"/>
    </source>
</evidence>
<evidence type="ECO:0000256" key="2">
    <source>
        <dbReference type="SAM" id="Phobius"/>
    </source>
</evidence>
<organism evidence="3 4">
    <name type="scientific">Asaia lannensis NBRC 102526</name>
    <dbReference type="NCBI Taxonomy" id="1307926"/>
    <lineage>
        <taxon>Bacteria</taxon>
        <taxon>Pseudomonadati</taxon>
        <taxon>Pseudomonadota</taxon>
        <taxon>Alphaproteobacteria</taxon>
        <taxon>Acetobacterales</taxon>
        <taxon>Acetobacteraceae</taxon>
        <taxon>Asaia</taxon>
    </lineage>
</organism>
<dbReference type="InterPro" id="IPR017560">
    <property type="entry name" value="Cyt_c_biogenesis_CcmI"/>
</dbReference>
<keyword evidence="4" id="KW-1185">Reference proteome</keyword>
<evidence type="ECO:0000256" key="1">
    <source>
        <dbReference type="ARBA" id="ARBA00022748"/>
    </source>
</evidence>
<gene>
    <name evidence="3" type="primary">ccmI</name>
    <name evidence="3" type="ORF">NF685_04385</name>
</gene>
<keyword evidence="2" id="KW-1133">Transmembrane helix</keyword>
<comment type="caution">
    <text evidence="3">The sequence shown here is derived from an EMBL/GenBank/DDBJ whole genome shotgun (WGS) entry which is preliminary data.</text>
</comment>
<protein>
    <submittedName>
        <fullName evidence="3">C-type cytochrome biogenesis protein CcmI</fullName>
    </submittedName>
</protein>
<name>A0ABT1CH10_9PROT</name>
<dbReference type="NCBIfam" id="TIGR03142">
    <property type="entry name" value="cytochro_ccmI"/>
    <property type="match status" value="1"/>
</dbReference>
<keyword evidence="2" id="KW-0812">Transmembrane</keyword>
<sequence>MSWIGFLVVTFMAALPLLTMLRRGTLTALPAVTARQSAIALYRRQLDDLDRDGEVGLLPPQEREAARLEIQRRLLLADKLEEPVPVSKGRHLLGLFALIFCLTVCGFGLYLTNGHPSLPPQPHHDVHKAISPEMRALFEKLEKQVATLSPQDPNYVSQSILLGQVDEATGRTDDALRAYRQALAVRFIPELAVQIAELQVRRDGHISPDSLALYRKALDAAPADAPWRLAVEARIATGEHEGTP</sequence>
<evidence type="ECO:0000313" key="4">
    <source>
        <dbReference type="Proteomes" id="UP001523401"/>
    </source>
</evidence>
<dbReference type="EMBL" id="JAMXQU010000002">
    <property type="protein sequence ID" value="MCO6159269.1"/>
    <property type="molecule type" value="Genomic_DNA"/>
</dbReference>
<dbReference type="Proteomes" id="UP001523401">
    <property type="component" value="Unassembled WGS sequence"/>
</dbReference>
<keyword evidence="2" id="KW-0472">Membrane</keyword>
<keyword evidence="1" id="KW-0201">Cytochrome c-type biogenesis</keyword>
<reference evidence="3 4" key="1">
    <citation type="submission" date="2022-06" db="EMBL/GenBank/DDBJ databases">
        <title>Whole-genome of Asaia lannensis strain LMG 27011T.</title>
        <authorList>
            <person name="Sombolestani A."/>
        </authorList>
    </citation>
    <scope>NUCLEOTIDE SEQUENCE [LARGE SCALE GENOMIC DNA]</scope>
    <source>
        <strain evidence="3 4">NBRC 102526</strain>
    </source>
</reference>
<dbReference type="Gene3D" id="1.25.40.10">
    <property type="entry name" value="Tetratricopeptide repeat domain"/>
    <property type="match status" value="1"/>
</dbReference>
<proteinExistence type="predicted"/>
<feature type="transmembrane region" description="Helical" evidence="2">
    <location>
        <begin position="92"/>
        <end position="111"/>
    </location>
</feature>
<dbReference type="InterPro" id="IPR011990">
    <property type="entry name" value="TPR-like_helical_dom_sf"/>
</dbReference>
<accession>A0ABT1CH10</accession>